<sequence length="87" mass="9132">MVTIKDSKPWIRLSWAILKWSTLLGFGLGFAASALSLVSGNTISINGTAIGGWTGVWIVTFACGLGGFLFGAIWALVFRAIAIASGR</sequence>
<gene>
    <name evidence="2" type="ORF">FHW16_004129</name>
</gene>
<keyword evidence="1" id="KW-0472">Membrane</keyword>
<keyword evidence="1" id="KW-1133">Transmembrane helix</keyword>
<name>A0A839ENG3_9HYPH</name>
<dbReference type="Proteomes" id="UP000549052">
    <property type="component" value="Unassembled WGS sequence"/>
</dbReference>
<evidence type="ECO:0000313" key="3">
    <source>
        <dbReference type="Proteomes" id="UP000549052"/>
    </source>
</evidence>
<reference evidence="2 3" key="1">
    <citation type="submission" date="2020-07" db="EMBL/GenBank/DDBJ databases">
        <title>Genomic Encyclopedia of Type Strains, Phase IV (KMG-V): Genome sequencing to study the core and pangenomes of soil and plant-associated prokaryotes.</title>
        <authorList>
            <person name="Whitman W."/>
        </authorList>
    </citation>
    <scope>NUCLEOTIDE SEQUENCE [LARGE SCALE GENOMIC DNA]</scope>
    <source>
        <strain evidence="2 3">AN3</strain>
    </source>
</reference>
<dbReference type="AlphaFoldDB" id="A0A839ENG3"/>
<keyword evidence="1" id="KW-0812">Transmembrane</keyword>
<evidence type="ECO:0000313" key="2">
    <source>
        <dbReference type="EMBL" id="MBA8880409.1"/>
    </source>
</evidence>
<protein>
    <submittedName>
        <fullName evidence="2">Uncharacterized protein</fullName>
    </submittedName>
</protein>
<comment type="caution">
    <text evidence="2">The sequence shown here is derived from an EMBL/GenBank/DDBJ whole genome shotgun (WGS) entry which is preliminary data.</text>
</comment>
<dbReference type="RefSeq" id="WP_432652058.1">
    <property type="nucleotide sequence ID" value="NZ_JACGXN010000007.1"/>
</dbReference>
<keyword evidence="3" id="KW-1185">Reference proteome</keyword>
<organism evidence="2 3">
    <name type="scientific">Phyllobacterium myrsinacearum</name>
    <dbReference type="NCBI Taxonomy" id="28101"/>
    <lineage>
        <taxon>Bacteria</taxon>
        <taxon>Pseudomonadati</taxon>
        <taxon>Pseudomonadota</taxon>
        <taxon>Alphaproteobacteria</taxon>
        <taxon>Hyphomicrobiales</taxon>
        <taxon>Phyllobacteriaceae</taxon>
        <taxon>Phyllobacterium</taxon>
    </lineage>
</organism>
<evidence type="ECO:0000256" key="1">
    <source>
        <dbReference type="SAM" id="Phobius"/>
    </source>
</evidence>
<dbReference type="EMBL" id="JACGXN010000007">
    <property type="protein sequence ID" value="MBA8880409.1"/>
    <property type="molecule type" value="Genomic_DNA"/>
</dbReference>
<proteinExistence type="predicted"/>
<feature type="transmembrane region" description="Helical" evidence="1">
    <location>
        <begin position="56"/>
        <end position="78"/>
    </location>
</feature>
<accession>A0A839ENG3</accession>